<dbReference type="EMBL" id="CP023315">
    <property type="protein sequence ID" value="ATC31965.1"/>
    <property type="molecule type" value="Genomic_DNA"/>
</dbReference>
<accession>A0A290MSS0</accession>
<dbReference type="RefSeq" id="WP_096051402.1">
    <property type="nucleotide sequence ID" value="NZ_CP023315.3"/>
</dbReference>
<dbReference type="AlphaFoldDB" id="A0A290MSS0"/>
<feature type="compositionally biased region" description="Polar residues" evidence="1">
    <location>
        <begin position="1"/>
        <end position="17"/>
    </location>
</feature>
<reference evidence="3" key="1">
    <citation type="submission" date="2017-09" db="EMBL/GenBank/DDBJ databases">
        <title>Genome evolution observed in wild isolates of Caulobacter crescentus.</title>
        <authorList>
            <person name="Ely B."/>
            <person name="Wilson K."/>
            <person name="Scott D."/>
        </authorList>
    </citation>
    <scope>NUCLEOTIDE SEQUENCE [LARGE SCALE GENOMIC DNA]</scope>
    <source>
        <strain evidence="3">CB13b1a</strain>
    </source>
</reference>
<name>A0A290MSS0_CAUVI</name>
<sequence length="71" mass="7647">MSLDQSLISDRSITANGGESAPEVATTFLRHAVNVWAREHDLTGETLSGVVNDVLRYATTTINEARFGRGA</sequence>
<protein>
    <submittedName>
        <fullName evidence="2">Uncharacterized protein</fullName>
    </submittedName>
</protein>
<dbReference type="Proteomes" id="UP000217311">
    <property type="component" value="Chromosome"/>
</dbReference>
<evidence type="ECO:0000256" key="1">
    <source>
        <dbReference type="SAM" id="MobiDB-lite"/>
    </source>
</evidence>
<organism evidence="2 3">
    <name type="scientific">Caulobacter vibrioides</name>
    <name type="common">Caulobacter crescentus</name>
    <dbReference type="NCBI Taxonomy" id="155892"/>
    <lineage>
        <taxon>Bacteria</taxon>
        <taxon>Pseudomonadati</taxon>
        <taxon>Pseudomonadota</taxon>
        <taxon>Alphaproteobacteria</taxon>
        <taxon>Caulobacterales</taxon>
        <taxon>Caulobacteraceae</taxon>
        <taxon>Caulobacter</taxon>
    </lineage>
</organism>
<feature type="region of interest" description="Disordered" evidence="1">
    <location>
        <begin position="1"/>
        <end position="20"/>
    </location>
</feature>
<proteinExistence type="predicted"/>
<evidence type="ECO:0000313" key="3">
    <source>
        <dbReference type="Proteomes" id="UP000217311"/>
    </source>
</evidence>
<gene>
    <name evidence="2" type="ORF">CA606_06130</name>
</gene>
<evidence type="ECO:0000313" key="2">
    <source>
        <dbReference type="EMBL" id="ATC31965.1"/>
    </source>
</evidence>